<evidence type="ECO:0000256" key="7">
    <source>
        <dbReference type="SAM" id="Phobius"/>
    </source>
</evidence>
<reference evidence="9" key="1">
    <citation type="submission" date="2016-10" db="EMBL/GenBank/DDBJ databases">
        <authorList>
            <person name="Varghese N."/>
            <person name="Submissions S."/>
        </authorList>
    </citation>
    <scope>NUCLEOTIDE SEQUENCE [LARGE SCALE GENOMIC DNA]</scope>
    <source>
        <strain evidence="9">EPL6</strain>
    </source>
</reference>
<keyword evidence="2" id="KW-1003">Cell membrane</keyword>
<feature type="transmembrane region" description="Helical" evidence="7">
    <location>
        <begin position="196"/>
        <end position="220"/>
    </location>
</feature>
<keyword evidence="4 7" id="KW-1133">Transmembrane helix</keyword>
<feature type="transmembrane region" description="Helical" evidence="7">
    <location>
        <begin position="261"/>
        <end position="287"/>
    </location>
</feature>
<evidence type="ECO:0000256" key="2">
    <source>
        <dbReference type="ARBA" id="ARBA00022475"/>
    </source>
</evidence>
<name>A0A1G9QEF9_9BURK</name>
<dbReference type="Pfam" id="PF03631">
    <property type="entry name" value="Virul_fac_BrkB"/>
    <property type="match status" value="1"/>
</dbReference>
<feature type="transmembrane region" description="Helical" evidence="7">
    <location>
        <begin position="45"/>
        <end position="66"/>
    </location>
</feature>
<dbReference type="PANTHER" id="PTHR30213">
    <property type="entry name" value="INNER MEMBRANE PROTEIN YHJD"/>
    <property type="match status" value="1"/>
</dbReference>
<evidence type="ECO:0000313" key="8">
    <source>
        <dbReference type="EMBL" id="SDM09270.1"/>
    </source>
</evidence>
<protein>
    <submittedName>
        <fullName evidence="8">Membrane protein</fullName>
    </submittedName>
</protein>
<evidence type="ECO:0000256" key="6">
    <source>
        <dbReference type="SAM" id="MobiDB-lite"/>
    </source>
</evidence>
<dbReference type="STRING" id="1527607.SAMN05428957_102256"/>
<evidence type="ECO:0000313" key="9">
    <source>
        <dbReference type="Proteomes" id="UP000198552"/>
    </source>
</evidence>
<gene>
    <name evidence="8" type="ORF">SAMN05428957_102256</name>
</gene>
<dbReference type="GO" id="GO:0005886">
    <property type="term" value="C:plasma membrane"/>
    <property type="evidence" value="ECO:0007669"/>
    <property type="project" value="UniProtKB-SubCell"/>
</dbReference>
<accession>A0A1G9QEF9</accession>
<evidence type="ECO:0000256" key="3">
    <source>
        <dbReference type="ARBA" id="ARBA00022692"/>
    </source>
</evidence>
<feature type="transmembrane region" description="Helical" evidence="7">
    <location>
        <begin position="232"/>
        <end position="255"/>
    </location>
</feature>
<sequence>MAFSSTLDTLKARAQPLLKPVQPLIRALGLWSDADGLRMSAAMSFYGMLSLAPLLLLMVGVLGWWFDKSYLESNLIAQVRGVMGERVADVVRGALESAQEPAQGRVASIVAFVLLASGATGVFVELQSALERLWASGTQTEGGQDKAAWWRLASLRLRGLAYILAFGFLLLVSLVLSTAIKVLANWAGPWLPFDSSGVVLSLINETVSFAVTVLLFVGLMRIGGGHHPPMKCLVSGAFLGAILFTVGKQALAFYLSTAAVVSAYGAAGSLVVLLMWIYFSSAVLLLAASSARALHEQARPAEARASRPLGKDGGQDSASERNAHTAAADEAWVDAAPAASFEQQPDFAQLARMARHEPR</sequence>
<keyword evidence="3 7" id="KW-0812">Transmembrane</keyword>
<dbReference type="RefSeq" id="WP_091566957.1">
    <property type="nucleotide sequence ID" value="NZ_FNHP01000002.1"/>
</dbReference>
<dbReference type="EMBL" id="FNHP01000002">
    <property type="protein sequence ID" value="SDM09270.1"/>
    <property type="molecule type" value="Genomic_DNA"/>
</dbReference>
<keyword evidence="9" id="KW-1185">Reference proteome</keyword>
<keyword evidence="5 7" id="KW-0472">Membrane</keyword>
<comment type="subcellular location">
    <subcellularLocation>
        <location evidence="1">Cell membrane</location>
        <topology evidence="1">Multi-pass membrane protein</topology>
    </subcellularLocation>
</comment>
<dbReference type="AlphaFoldDB" id="A0A1G9QEF9"/>
<evidence type="ECO:0000256" key="5">
    <source>
        <dbReference type="ARBA" id="ARBA00023136"/>
    </source>
</evidence>
<feature type="region of interest" description="Disordered" evidence="6">
    <location>
        <begin position="299"/>
        <end position="327"/>
    </location>
</feature>
<dbReference type="Proteomes" id="UP000198552">
    <property type="component" value="Unassembled WGS sequence"/>
</dbReference>
<dbReference type="PANTHER" id="PTHR30213:SF1">
    <property type="entry name" value="INNER MEMBRANE PROTEIN YHJD"/>
    <property type="match status" value="1"/>
</dbReference>
<dbReference type="InterPro" id="IPR017039">
    <property type="entry name" value="Virul_fac_BrkB"/>
</dbReference>
<evidence type="ECO:0000256" key="4">
    <source>
        <dbReference type="ARBA" id="ARBA00022989"/>
    </source>
</evidence>
<proteinExistence type="predicted"/>
<evidence type="ECO:0000256" key="1">
    <source>
        <dbReference type="ARBA" id="ARBA00004651"/>
    </source>
</evidence>
<feature type="compositionally biased region" description="Basic and acidic residues" evidence="6">
    <location>
        <begin position="299"/>
        <end position="323"/>
    </location>
</feature>
<feature type="transmembrane region" description="Helical" evidence="7">
    <location>
        <begin position="160"/>
        <end position="184"/>
    </location>
</feature>
<dbReference type="OrthoDB" id="8797264at2"/>
<organism evidence="8 9">
    <name type="scientific">Oryzisolibacter propanilivorax</name>
    <dbReference type="NCBI Taxonomy" id="1527607"/>
    <lineage>
        <taxon>Bacteria</taxon>
        <taxon>Pseudomonadati</taxon>
        <taxon>Pseudomonadota</taxon>
        <taxon>Betaproteobacteria</taxon>
        <taxon>Burkholderiales</taxon>
        <taxon>Comamonadaceae</taxon>
        <taxon>Oryzisolibacter</taxon>
    </lineage>
</organism>